<gene>
    <name evidence="1" type="ORF">KOY48_04270</name>
</gene>
<dbReference type="KEGG" id="mnd:KOY48_04270"/>
<reference evidence="1" key="1">
    <citation type="submission" date="2021-06" db="EMBL/GenBank/DDBJ databases">
        <title>An adapted protocol for Saccharibacteria cultivation: two new species join this phylum of Candidate Phyla Radiations.</title>
        <authorList>
            <person name="Ibrahim A."/>
            <person name="Maatouk M."/>
            <person name="Zgheib R."/>
            <person name="Haddad G."/>
            <person name="Bou Khalil J."/>
            <person name="Raoult D."/>
            <person name="Bittar F."/>
        </authorList>
    </citation>
    <scope>NUCLEOTIDE SEQUENCE</scope>
    <source>
        <strain evidence="1">IHU1</strain>
    </source>
</reference>
<dbReference type="AlphaFoldDB" id="A0A8F1MBK3"/>
<protein>
    <recommendedName>
        <fullName evidence="3">DUF2303 family protein</fullName>
    </recommendedName>
</protein>
<evidence type="ECO:0000313" key="1">
    <source>
        <dbReference type="EMBL" id="QWQ32075.1"/>
    </source>
</evidence>
<accession>A0A8F1MBK3</accession>
<evidence type="ECO:0000313" key="2">
    <source>
        <dbReference type="Proteomes" id="UP000679129"/>
    </source>
</evidence>
<name>A0A8F1MBK3_9BACT</name>
<evidence type="ECO:0008006" key="3">
    <source>
        <dbReference type="Google" id="ProtNLM"/>
    </source>
</evidence>
<sequence>MYNILPKTIHEQPLSPETSSAIFSAAVNLLRYAEPSETSTEVIGLDFGRYREGHLDAKIRLAGDVALLGTYLRYHQKDRIVETKLGADNKWDSGITSRKNITNWFCSICPFDVDADPIRRLASNDETFSNGQLVQSIADIIASFPKENVRTDSVFYNQNPEIYEVTDDIAGDGKVRIDNGLYRIGGTESKLEIVELNRLPVKVRYSISTPYEHDGIETSMILDVTIGALGKGALSCHFYNPVGGRRHNITPKDIRQLEREIIEDVEAMAADKLSILKQP</sequence>
<dbReference type="EMBL" id="CP076460">
    <property type="protein sequence ID" value="QWQ32075.1"/>
    <property type="molecule type" value="Genomic_DNA"/>
</dbReference>
<organism evidence="1 2">
    <name type="scientific">Candidatus Minimicrobia naudis</name>
    <dbReference type="NCBI Taxonomy" id="2841263"/>
    <lineage>
        <taxon>Bacteria</taxon>
        <taxon>Candidatus Saccharimonadota</taxon>
        <taxon>Candidatus Saccharimonadota incertae sedis</taxon>
        <taxon>Candidatus Minimicrobia</taxon>
    </lineage>
</organism>
<proteinExistence type="predicted"/>
<keyword evidence="2" id="KW-1185">Reference proteome</keyword>
<dbReference type="Proteomes" id="UP000679129">
    <property type="component" value="Chromosome"/>
</dbReference>